<dbReference type="InterPro" id="IPR036052">
    <property type="entry name" value="TrpB-like_PALP_sf"/>
</dbReference>
<dbReference type="SUPFAM" id="SSF53686">
    <property type="entry name" value="Tryptophan synthase beta subunit-like PLP-dependent enzymes"/>
    <property type="match status" value="1"/>
</dbReference>
<feature type="domain" description="Threonine synthase N-terminal" evidence="8">
    <location>
        <begin position="38"/>
        <end position="94"/>
    </location>
</feature>
<keyword evidence="5" id="KW-0456">Lyase</keyword>
<evidence type="ECO:0000313" key="10">
    <source>
        <dbReference type="Proteomes" id="UP000013827"/>
    </source>
</evidence>
<dbReference type="PaxDb" id="2903-EOD30087"/>
<evidence type="ECO:0000256" key="2">
    <source>
        <dbReference type="ARBA" id="ARBA00005517"/>
    </source>
</evidence>
<dbReference type="Gene3D" id="3.90.1380.10">
    <property type="entry name" value="Threonine synthase, N-terminal domain"/>
    <property type="match status" value="1"/>
</dbReference>
<dbReference type="STRING" id="2903.R1D4Y8"/>
<dbReference type="Proteomes" id="UP000013827">
    <property type="component" value="Unassembled WGS sequence"/>
</dbReference>
<comment type="similarity">
    <text evidence="2">Belongs to the threonine synthase family.</text>
</comment>
<dbReference type="InterPro" id="IPR029144">
    <property type="entry name" value="Thr_synth_N"/>
</dbReference>
<evidence type="ECO:0000256" key="5">
    <source>
        <dbReference type="ARBA" id="ARBA00023239"/>
    </source>
</evidence>
<evidence type="ECO:0000256" key="4">
    <source>
        <dbReference type="ARBA" id="ARBA00022898"/>
    </source>
</evidence>
<protein>
    <recommendedName>
        <fullName evidence="8">Threonine synthase N-terminal domain-containing protein</fullName>
    </recommendedName>
</protein>
<dbReference type="KEGG" id="ehx:EMIHUDRAFT_462938"/>
<dbReference type="eggNOG" id="KOG2616">
    <property type="taxonomic scope" value="Eukaryota"/>
</dbReference>
<evidence type="ECO:0000313" key="9">
    <source>
        <dbReference type="EnsemblProtists" id="EOD30087"/>
    </source>
</evidence>
<dbReference type="PANTHER" id="PTHR42690:SF1">
    <property type="entry name" value="THREONINE SYNTHASE-LIKE 2"/>
    <property type="match status" value="1"/>
</dbReference>
<organism evidence="9 10">
    <name type="scientific">Emiliania huxleyi (strain CCMP1516)</name>
    <dbReference type="NCBI Taxonomy" id="280463"/>
    <lineage>
        <taxon>Eukaryota</taxon>
        <taxon>Haptista</taxon>
        <taxon>Haptophyta</taxon>
        <taxon>Prymnesiophyceae</taxon>
        <taxon>Isochrysidales</taxon>
        <taxon>Noelaerhabdaceae</taxon>
        <taxon>Emiliania</taxon>
    </lineage>
</organism>
<dbReference type="InterPro" id="IPR037158">
    <property type="entry name" value="Thr_synth_N_sf"/>
</dbReference>
<dbReference type="OMA" id="NFERYLY"/>
<dbReference type="InterPro" id="IPR000634">
    <property type="entry name" value="Ser/Thr_deHydtase_PyrdxlP-BS"/>
</dbReference>
<dbReference type="GO" id="GO:0009088">
    <property type="term" value="P:threonine biosynthetic process"/>
    <property type="evidence" value="ECO:0007669"/>
    <property type="project" value="TreeGrafter"/>
</dbReference>
<dbReference type="GO" id="GO:0004795">
    <property type="term" value="F:threonine synthase activity"/>
    <property type="evidence" value="ECO:0007669"/>
    <property type="project" value="TreeGrafter"/>
</dbReference>
<dbReference type="RefSeq" id="XP_005782516.1">
    <property type="nucleotide sequence ID" value="XM_005782459.1"/>
</dbReference>
<dbReference type="GO" id="GO:0030170">
    <property type="term" value="F:pyridoxal phosphate binding"/>
    <property type="evidence" value="ECO:0007669"/>
    <property type="project" value="InterPro"/>
</dbReference>
<dbReference type="AlphaFoldDB" id="A0A0D3K2V2"/>
<proteinExistence type="inferred from homology"/>
<dbReference type="InterPro" id="IPR051166">
    <property type="entry name" value="Threonine_Synthase"/>
</dbReference>
<comment type="cofactor">
    <cofactor evidence="1 7">
        <name>pyridoxal 5'-phosphate</name>
        <dbReference type="ChEBI" id="CHEBI:597326"/>
    </cofactor>
</comment>
<reference evidence="10" key="1">
    <citation type="journal article" date="2013" name="Nature">
        <title>Pan genome of the phytoplankton Emiliania underpins its global distribution.</title>
        <authorList>
            <person name="Read B.A."/>
            <person name="Kegel J."/>
            <person name="Klute M.J."/>
            <person name="Kuo A."/>
            <person name="Lefebvre S.C."/>
            <person name="Maumus F."/>
            <person name="Mayer C."/>
            <person name="Miller J."/>
            <person name="Monier A."/>
            <person name="Salamov A."/>
            <person name="Young J."/>
            <person name="Aguilar M."/>
            <person name="Claverie J.M."/>
            <person name="Frickenhaus S."/>
            <person name="Gonzalez K."/>
            <person name="Herman E.K."/>
            <person name="Lin Y.C."/>
            <person name="Napier J."/>
            <person name="Ogata H."/>
            <person name="Sarno A.F."/>
            <person name="Shmutz J."/>
            <person name="Schroeder D."/>
            <person name="de Vargas C."/>
            <person name="Verret F."/>
            <person name="von Dassow P."/>
            <person name="Valentin K."/>
            <person name="Van de Peer Y."/>
            <person name="Wheeler G."/>
            <person name="Dacks J.B."/>
            <person name="Delwiche C.F."/>
            <person name="Dyhrman S.T."/>
            <person name="Glockner G."/>
            <person name="John U."/>
            <person name="Richards T."/>
            <person name="Worden A.Z."/>
            <person name="Zhang X."/>
            <person name="Grigoriev I.V."/>
            <person name="Allen A.E."/>
            <person name="Bidle K."/>
            <person name="Borodovsky M."/>
            <person name="Bowler C."/>
            <person name="Brownlee C."/>
            <person name="Cock J.M."/>
            <person name="Elias M."/>
            <person name="Gladyshev V.N."/>
            <person name="Groth M."/>
            <person name="Guda C."/>
            <person name="Hadaegh A."/>
            <person name="Iglesias-Rodriguez M.D."/>
            <person name="Jenkins J."/>
            <person name="Jones B.M."/>
            <person name="Lawson T."/>
            <person name="Leese F."/>
            <person name="Lindquist E."/>
            <person name="Lobanov A."/>
            <person name="Lomsadze A."/>
            <person name="Malik S.B."/>
            <person name="Marsh M.E."/>
            <person name="Mackinder L."/>
            <person name="Mock T."/>
            <person name="Mueller-Roeber B."/>
            <person name="Pagarete A."/>
            <person name="Parker M."/>
            <person name="Probert I."/>
            <person name="Quesneville H."/>
            <person name="Raines C."/>
            <person name="Rensing S.A."/>
            <person name="Riano-Pachon D.M."/>
            <person name="Richier S."/>
            <person name="Rokitta S."/>
            <person name="Shiraiwa Y."/>
            <person name="Soanes D.M."/>
            <person name="van der Giezen M."/>
            <person name="Wahlund T.M."/>
            <person name="Williams B."/>
            <person name="Wilson W."/>
            <person name="Wolfe G."/>
            <person name="Wurch L.L."/>
        </authorList>
    </citation>
    <scope>NUCLEOTIDE SEQUENCE</scope>
</reference>
<name>A0A0D3K2V2_EMIH1</name>
<keyword evidence="4 7" id="KW-0663">Pyridoxal phosphate</keyword>
<dbReference type="Pfam" id="PF14821">
    <property type="entry name" value="Thr_synth_N"/>
    <property type="match status" value="1"/>
</dbReference>
<accession>A0A0D3K2V2</accession>
<evidence type="ECO:0000256" key="7">
    <source>
        <dbReference type="PIRSR" id="PIRSR604450-51"/>
    </source>
</evidence>
<dbReference type="InterPro" id="IPR004450">
    <property type="entry name" value="Thr_synthase-like"/>
</dbReference>
<dbReference type="Pfam" id="PF24857">
    <property type="entry name" value="THR4_C"/>
    <property type="match status" value="1"/>
</dbReference>
<sequence>MLLRGVAQSGRRGLVARPVRVSARGLAAAAAGGQRILYRSTRGGQSDLTFSEAVLQGLGTDKGLLVPQAIPRFDAATLESWRGLPFHALAAEALTAASYGAQWRDEAVTPVTTLPGGMRLLELHHGPTFAFKDVALQFLGNLFELLLAKREAAGLSHTLTVAGATSGDTGSSAIHGLRGKRGVEAFASPRGGVVFMMYPEGRTSPTQELQMISVLDANIHNIALAGTFDDCQNIVKALPTSPRAVAALFNDHAFRDSVGLAAVNSINWARILAQTVYYVHAYHEATSPGAALEGTQVSYSVPTGNFGDILAGWYAKQMGLPVRKLIVATNENDILHRFFQAGDYSQLGDIQISSNFERFLFHAGGDDAPALKSLMDGLEDTKRLTPPPSLLAACREEMDSERVDDAEVLATIADVHTASAGEHTLDPHSAIAVAGARRYLQRAPEEAGVPMVALACAHWAKFASAVGRAIGPEEAAKLEMPEPLASLHGKPTRVAPLPNDVSAVRQHIHATLAQAHESSDQEAVGA</sequence>
<dbReference type="Gene3D" id="3.40.50.1100">
    <property type="match status" value="2"/>
</dbReference>
<dbReference type="PROSITE" id="PS00165">
    <property type="entry name" value="DEHYDRATASE_SER_THR"/>
    <property type="match status" value="1"/>
</dbReference>
<evidence type="ECO:0000259" key="8">
    <source>
        <dbReference type="Pfam" id="PF14821"/>
    </source>
</evidence>
<evidence type="ECO:0000256" key="6">
    <source>
        <dbReference type="ARBA" id="ARBA00029440"/>
    </source>
</evidence>
<dbReference type="NCBIfam" id="TIGR00260">
    <property type="entry name" value="thrC"/>
    <property type="match status" value="1"/>
</dbReference>
<keyword evidence="10" id="KW-1185">Reference proteome</keyword>
<dbReference type="PANTHER" id="PTHR42690">
    <property type="entry name" value="THREONINE SYNTHASE FAMILY MEMBER"/>
    <property type="match status" value="1"/>
</dbReference>
<dbReference type="HOGENOM" id="CLU_015170_1_0_1"/>
<evidence type="ECO:0000256" key="3">
    <source>
        <dbReference type="ARBA" id="ARBA00022605"/>
    </source>
</evidence>
<feature type="modified residue" description="N6-(pyridoxal phosphate)lysine" evidence="7">
    <location>
        <position position="132"/>
    </location>
</feature>
<dbReference type="GeneID" id="17275361"/>
<keyword evidence="3" id="KW-0028">Amino-acid biosynthesis</keyword>
<reference evidence="9" key="2">
    <citation type="submission" date="2024-10" db="UniProtKB">
        <authorList>
            <consortium name="EnsemblProtists"/>
        </authorList>
    </citation>
    <scope>IDENTIFICATION</scope>
</reference>
<dbReference type="EnsemblProtists" id="EOD30087">
    <property type="protein sequence ID" value="EOD30087"/>
    <property type="gene ID" value="EMIHUDRAFT_462938"/>
</dbReference>
<comment type="pathway">
    <text evidence="6">Amino-acid biosynthesis.</text>
</comment>
<evidence type="ECO:0000256" key="1">
    <source>
        <dbReference type="ARBA" id="ARBA00001933"/>
    </source>
</evidence>